<dbReference type="InterPro" id="IPR006180">
    <property type="entry name" value="3-OHacyl-CoA_DH_CS"/>
</dbReference>
<dbReference type="Pfam" id="PF02737">
    <property type="entry name" value="3HCDH_N"/>
    <property type="match status" value="1"/>
</dbReference>
<comment type="caution">
    <text evidence="7">The sequence shown here is derived from an EMBL/GenBank/DDBJ whole genome shotgun (WGS) entry which is preliminary data.</text>
</comment>
<sequence>MNDPHASRPVSGAPAAAAAAEGGTPASAQVSTPAPPEAASAGVPARAAVVGAGTIGLSWARLFAAAGTAVTVFDPRDDLAEVLAALTADAGLPEGALTRASTAAEAVDGVEFVQESGPEEPHAKAALFAQLAEAAPEDALLLSSSSAIPASRFAADLPEAAAARVLVGHPFNPPHIMPLVEVVPGERTAAEAVERAVQMYRSYGRAPIVLKQEVRGFVGNRLQNAVLREAVHLVQSGVVDAADLDTAVKNSLGLRWAAVGPLEGLHPGGGAQGLRGLMEHIGPSFAAIDLHEPDMSAEGMEPVFAQTEAAYGMPPRAEIAAERDRFQEGVLRLRGEPQEG</sequence>
<dbReference type="RefSeq" id="WP_344336054.1">
    <property type="nucleotide sequence ID" value="NZ_BAAAPZ010000003.1"/>
</dbReference>
<feature type="compositionally biased region" description="Low complexity" evidence="4">
    <location>
        <begin position="7"/>
        <end position="28"/>
    </location>
</feature>
<evidence type="ECO:0000313" key="7">
    <source>
        <dbReference type="EMBL" id="GAA2093151.1"/>
    </source>
</evidence>
<evidence type="ECO:0000259" key="6">
    <source>
        <dbReference type="Pfam" id="PF02737"/>
    </source>
</evidence>
<evidence type="ECO:0000313" key="8">
    <source>
        <dbReference type="Proteomes" id="UP001500984"/>
    </source>
</evidence>
<dbReference type="Proteomes" id="UP001500984">
    <property type="component" value="Unassembled WGS sequence"/>
</dbReference>
<reference evidence="7 8" key="1">
    <citation type="journal article" date="2019" name="Int. J. Syst. Evol. Microbiol.">
        <title>The Global Catalogue of Microorganisms (GCM) 10K type strain sequencing project: providing services to taxonomists for standard genome sequencing and annotation.</title>
        <authorList>
            <consortium name="The Broad Institute Genomics Platform"/>
            <consortium name="The Broad Institute Genome Sequencing Center for Infectious Disease"/>
            <person name="Wu L."/>
            <person name="Ma J."/>
        </authorList>
    </citation>
    <scope>NUCLEOTIDE SEQUENCE [LARGE SCALE GENOMIC DNA]</scope>
    <source>
        <strain evidence="7 8">JCM 15900</strain>
    </source>
</reference>
<dbReference type="SUPFAM" id="SSF48179">
    <property type="entry name" value="6-phosphogluconate dehydrogenase C-terminal domain-like"/>
    <property type="match status" value="1"/>
</dbReference>
<keyword evidence="3" id="KW-0560">Oxidoreductase</keyword>
<name>A0ABN2WK87_9MICO</name>
<dbReference type="InterPro" id="IPR013328">
    <property type="entry name" value="6PGD_dom2"/>
</dbReference>
<dbReference type="InterPro" id="IPR006108">
    <property type="entry name" value="3HC_DH_C"/>
</dbReference>
<keyword evidence="8" id="KW-1185">Reference proteome</keyword>
<proteinExistence type="inferred from homology"/>
<protein>
    <submittedName>
        <fullName evidence="7">3-hydroxyacyl-CoA dehydrogenase NAD-binding domain-containing protein</fullName>
    </submittedName>
</protein>
<dbReference type="InterPro" id="IPR036291">
    <property type="entry name" value="NAD(P)-bd_dom_sf"/>
</dbReference>
<dbReference type="SUPFAM" id="SSF51735">
    <property type="entry name" value="NAD(P)-binding Rossmann-fold domains"/>
    <property type="match status" value="1"/>
</dbReference>
<dbReference type="PANTHER" id="PTHR48075">
    <property type="entry name" value="3-HYDROXYACYL-COA DEHYDROGENASE FAMILY PROTEIN"/>
    <property type="match status" value="1"/>
</dbReference>
<comment type="pathway">
    <text evidence="1">Lipid metabolism; butanoate metabolism.</text>
</comment>
<evidence type="ECO:0000256" key="1">
    <source>
        <dbReference type="ARBA" id="ARBA00005086"/>
    </source>
</evidence>
<comment type="similarity">
    <text evidence="2">Belongs to the 3-hydroxyacyl-CoA dehydrogenase family.</text>
</comment>
<feature type="domain" description="3-hydroxyacyl-CoA dehydrogenase C-terminal" evidence="5">
    <location>
        <begin position="216"/>
        <end position="284"/>
    </location>
</feature>
<feature type="region of interest" description="Disordered" evidence="4">
    <location>
        <begin position="1"/>
        <end position="39"/>
    </location>
</feature>
<dbReference type="InterPro" id="IPR008927">
    <property type="entry name" value="6-PGluconate_DH-like_C_sf"/>
</dbReference>
<organism evidence="7 8">
    <name type="scientific">Brevibacterium salitolerans</name>
    <dbReference type="NCBI Taxonomy" id="1403566"/>
    <lineage>
        <taxon>Bacteria</taxon>
        <taxon>Bacillati</taxon>
        <taxon>Actinomycetota</taxon>
        <taxon>Actinomycetes</taxon>
        <taxon>Micrococcales</taxon>
        <taxon>Brevibacteriaceae</taxon>
        <taxon>Brevibacterium</taxon>
    </lineage>
</organism>
<dbReference type="Pfam" id="PF00725">
    <property type="entry name" value="3HCDH"/>
    <property type="match status" value="1"/>
</dbReference>
<accession>A0ABN2WK87</accession>
<dbReference type="Gene3D" id="3.40.50.720">
    <property type="entry name" value="NAD(P)-binding Rossmann-like Domain"/>
    <property type="match status" value="1"/>
</dbReference>
<gene>
    <name evidence="7" type="ORF">GCM10009823_11340</name>
</gene>
<evidence type="ECO:0000259" key="5">
    <source>
        <dbReference type="Pfam" id="PF00725"/>
    </source>
</evidence>
<evidence type="ECO:0000256" key="2">
    <source>
        <dbReference type="ARBA" id="ARBA00009463"/>
    </source>
</evidence>
<dbReference type="PANTHER" id="PTHR48075:SF1">
    <property type="entry name" value="LAMBDA-CRYSTALLIN HOMOLOG"/>
    <property type="match status" value="1"/>
</dbReference>
<dbReference type="PROSITE" id="PS00067">
    <property type="entry name" value="3HCDH"/>
    <property type="match status" value="1"/>
</dbReference>
<dbReference type="InterPro" id="IPR006176">
    <property type="entry name" value="3-OHacyl-CoA_DH_NAD-bd"/>
</dbReference>
<feature type="domain" description="3-hydroxyacyl-CoA dehydrogenase NAD binding" evidence="6">
    <location>
        <begin position="47"/>
        <end position="211"/>
    </location>
</feature>
<evidence type="ECO:0000256" key="3">
    <source>
        <dbReference type="ARBA" id="ARBA00023002"/>
    </source>
</evidence>
<dbReference type="Gene3D" id="1.10.1040.10">
    <property type="entry name" value="N-(1-d-carboxylethyl)-l-norvaline Dehydrogenase, domain 2"/>
    <property type="match status" value="1"/>
</dbReference>
<dbReference type="EMBL" id="BAAAPZ010000003">
    <property type="protein sequence ID" value="GAA2093151.1"/>
    <property type="molecule type" value="Genomic_DNA"/>
</dbReference>
<evidence type="ECO:0000256" key="4">
    <source>
        <dbReference type="SAM" id="MobiDB-lite"/>
    </source>
</evidence>